<protein>
    <submittedName>
        <fullName evidence="2">Uncharacterized protein</fullName>
    </submittedName>
</protein>
<keyword evidence="3" id="KW-1185">Reference proteome</keyword>
<organism evidence="2 3">
    <name type="scientific">Tanacetum coccineum</name>
    <dbReference type="NCBI Taxonomy" id="301880"/>
    <lineage>
        <taxon>Eukaryota</taxon>
        <taxon>Viridiplantae</taxon>
        <taxon>Streptophyta</taxon>
        <taxon>Embryophyta</taxon>
        <taxon>Tracheophyta</taxon>
        <taxon>Spermatophyta</taxon>
        <taxon>Magnoliopsida</taxon>
        <taxon>eudicotyledons</taxon>
        <taxon>Gunneridae</taxon>
        <taxon>Pentapetalae</taxon>
        <taxon>asterids</taxon>
        <taxon>campanulids</taxon>
        <taxon>Asterales</taxon>
        <taxon>Asteraceae</taxon>
        <taxon>Asteroideae</taxon>
        <taxon>Anthemideae</taxon>
        <taxon>Anthemidinae</taxon>
        <taxon>Tanacetum</taxon>
    </lineage>
</organism>
<reference evidence="2" key="1">
    <citation type="journal article" date="2022" name="Int. J. Mol. Sci.">
        <title>Draft Genome of Tanacetum Coccineum: Genomic Comparison of Closely Related Tanacetum-Family Plants.</title>
        <authorList>
            <person name="Yamashiro T."/>
            <person name="Shiraishi A."/>
            <person name="Nakayama K."/>
            <person name="Satake H."/>
        </authorList>
    </citation>
    <scope>NUCLEOTIDE SEQUENCE</scope>
</reference>
<gene>
    <name evidence="2" type="ORF">Tco_0701925</name>
</gene>
<sequence>MKMVPYEAFARRCGAEDVVLRESYKPRTHEERVRLLVISPGASTTPNYSPRPSTPPSYSPGPSTAQSYSPRPSRNAECSKCKLLLGKIEVDAKSGGPTFDCLTIEELKMVGLIAPLATTWVVSKLPPSPKVSIGVVPEGENHGMALSVGVRDEPT</sequence>
<feature type="non-terminal residue" evidence="2">
    <location>
        <position position="155"/>
    </location>
</feature>
<evidence type="ECO:0000313" key="2">
    <source>
        <dbReference type="EMBL" id="GJS69084.1"/>
    </source>
</evidence>
<name>A0ABQ4XUJ9_9ASTR</name>
<comment type="caution">
    <text evidence="2">The sequence shown here is derived from an EMBL/GenBank/DDBJ whole genome shotgun (WGS) entry which is preliminary data.</text>
</comment>
<evidence type="ECO:0000256" key="1">
    <source>
        <dbReference type="SAM" id="MobiDB-lite"/>
    </source>
</evidence>
<reference evidence="2" key="2">
    <citation type="submission" date="2022-01" db="EMBL/GenBank/DDBJ databases">
        <authorList>
            <person name="Yamashiro T."/>
            <person name="Shiraishi A."/>
            <person name="Satake H."/>
            <person name="Nakayama K."/>
        </authorList>
    </citation>
    <scope>NUCLEOTIDE SEQUENCE</scope>
</reference>
<proteinExistence type="predicted"/>
<dbReference type="Proteomes" id="UP001151760">
    <property type="component" value="Unassembled WGS sequence"/>
</dbReference>
<accession>A0ABQ4XUJ9</accession>
<feature type="region of interest" description="Disordered" evidence="1">
    <location>
        <begin position="38"/>
        <end position="75"/>
    </location>
</feature>
<evidence type="ECO:0000313" key="3">
    <source>
        <dbReference type="Proteomes" id="UP001151760"/>
    </source>
</evidence>
<dbReference type="EMBL" id="BQNB010009838">
    <property type="protein sequence ID" value="GJS69084.1"/>
    <property type="molecule type" value="Genomic_DNA"/>
</dbReference>